<dbReference type="SUPFAM" id="SSF55154">
    <property type="entry name" value="CYTH-like phosphatases"/>
    <property type="match status" value="1"/>
</dbReference>
<dbReference type="Gene3D" id="2.40.320.10">
    <property type="entry name" value="Hypothetical Protein Pfu-838710-001"/>
    <property type="match status" value="1"/>
</dbReference>
<dbReference type="InterPro" id="IPR033469">
    <property type="entry name" value="CYTH-like_dom_sf"/>
</dbReference>
<dbReference type="Pfam" id="PF01928">
    <property type="entry name" value="CYTH"/>
    <property type="match status" value="1"/>
</dbReference>
<proteinExistence type="predicted"/>
<accession>A0A844FLQ8</accession>
<sequence length="202" mass="23108">MSKNREIEAKVALNQESYEQIAAAYPVKADFQQKNTYFDTPDELLKVNHNALRIRTFKDRAEETIKVPEAQKLQEKYHESLEINDDLTSEEAESYLAKGQVYLGGNVGSFLKENYPSDVDKLRSFTWSQTHRLLLNGPFDCEITLDQTSYPDGFSDYEMEIENDDPALIKDCLAQLKDRFKLEIATTNNMSKIARASLHAGN</sequence>
<dbReference type="PROSITE" id="PS51707">
    <property type="entry name" value="CYTH"/>
    <property type="match status" value="1"/>
</dbReference>
<gene>
    <name evidence="2" type="ORF">FYJ61_01480</name>
</gene>
<dbReference type="AlphaFoldDB" id="A0A844FLQ8"/>
<dbReference type="CDD" id="cd07762">
    <property type="entry name" value="CYTH-like_Pase_1"/>
    <property type="match status" value="1"/>
</dbReference>
<dbReference type="InterPro" id="IPR023577">
    <property type="entry name" value="CYTH_domain"/>
</dbReference>
<evidence type="ECO:0000259" key="1">
    <source>
        <dbReference type="PROSITE" id="PS51707"/>
    </source>
</evidence>
<feature type="domain" description="CYTH" evidence="1">
    <location>
        <begin position="4"/>
        <end position="202"/>
    </location>
</feature>
<dbReference type="SMART" id="SM01118">
    <property type="entry name" value="CYTH"/>
    <property type="match status" value="1"/>
</dbReference>
<comment type="caution">
    <text evidence="2">The sequence shown here is derived from an EMBL/GenBank/DDBJ whole genome shotgun (WGS) entry which is preliminary data.</text>
</comment>
<dbReference type="EMBL" id="VUMW01000002">
    <property type="protein sequence ID" value="MST79172.1"/>
    <property type="molecule type" value="Genomic_DNA"/>
</dbReference>
<organism evidence="2 3">
    <name type="scientific">Lactobacillus equicursoris</name>
    <dbReference type="NCBI Taxonomy" id="420645"/>
    <lineage>
        <taxon>Bacteria</taxon>
        <taxon>Bacillati</taxon>
        <taxon>Bacillota</taxon>
        <taxon>Bacilli</taxon>
        <taxon>Lactobacillales</taxon>
        <taxon>Lactobacillaceae</taxon>
        <taxon>Lactobacillus</taxon>
    </lineage>
</organism>
<evidence type="ECO:0000313" key="3">
    <source>
        <dbReference type="Proteomes" id="UP000452141"/>
    </source>
</evidence>
<dbReference type="Proteomes" id="UP000452141">
    <property type="component" value="Unassembled WGS sequence"/>
</dbReference>
<evidence type="ECO:0000313" key="2">
    <source>
        <dbReference type="EMBL" id="MST79172.1"/>
    </source>
</evidence>
<reference evidence="2 3" key="1">
    <citation type="submission" date="2019-08" db="EMBL/GenBank/DDBJ databases">
        <title>In-depth cultivation of the pig gut microbiome towards novel bacterial diversity and tailored functional studies.</title>
        <authorList>
            <person name="Wylensek D."/>
            <person name="Hitch T.C.A."/>
            <person name="Clavel T."/>
        </authorList>
    </citation>
    <scope>NUCLEOTIDE SEQUENCE [LARGE SCALE GENOMIC DNA]</scope>
    <source>
        <strain evidence="2 3">WCA-470BD-2E</strain>
    </source>
</reference>
<dbReference type="RefSeq" id="WP_154486315.1">
    <property type="nucleotide sequence ID" value="NZ_VUMW01000002.1"/>
</dbReference>
<protein>
    <submittedName>
        <fullName evidence="2">CYTH domain-containing protein</fullName>
    </submittedName>
</protein>
<name>A0A844FLQ8_9LACO</name>
<dbReference type="InterPro" id="IPR009195">
    <property type="entry name" value="Uncharacterised_YjbK"/>
</dbReference>